<gene>
    <name evidence="4" type="ORF">TRITD_2Av1G025670</name>
</gene>
<dbReference type="Gramene" id="TRITD2Av1G025670.3">
    <property type="protein sequence ID" value="TRITD2Av1G025670.3"/>
    <property type="gene ID" value="TRITD2Av1G025670"/>
</dbReference>
<evidence type="ECO:0000256" key="1">
    <source>
        <dbReference type="SAM" id="Coils"/>
    </source>
</evidence>
<dbReference type="Pfam" id="PF24670">
    <property type="entry name" value="DUF7653"/>
    <property type="match status" value="1"/>
</dbReference>
<reference evidence="4 5" key="1">
    <citation type="submission" date="2017-09" db="EMBL/GenBank/DDBJ databases">
        <authorList>
            <consortium name="International Durum Wheat Genome Sequencing Consortium (IDWGSC)"/>
            <person name="Milanesi L."/>
        </authorList>
    </citation>
    <scope>NUCLEOTIDE SEQUENCE [LARGE SCALE GENOMIC DNA]</scope>
    <source>
        <strain evidence="5">cv. Svevo</strain>
    </source>
</reference>
<dbReference type="PANTHER" id="PTHR47491:SF3">
    <property type="entry name" value="OS07G0686400 PROTEIN"/>
    <property type="match status" value="1"/>
</dbReference>
<evidence type="ECO:0000313" key="5">
    <source>
        <dbReference type="Proteomes" id="UP000324705"/>
    </source>
</evidence>
<proteinExistence type="predicted"/>
<dbReference type="Proteomes" id="UP000324705">
    <property type="component" value="Chromosome 2A"/>
</dbReference>
<dbReference type="AlphaFoldDB" id="A0A9R1NJU9"/>
<evidence type="ECO:0000256" key="2">
    <source>
        <dbReference type="SAM" id="MobiDB-lite"/>
    </source>
</evidence>
<organism evidence="4 5">
    <name type="scientific">Triticum turgidum subsp. durum</name>
    <name type="common">Durum wheat</name>
    <name type="synonym">Triticum durum</name>
    <dbReference type="NCBI Taxonomy" id="4567"/>
    <lineage>
        <taxon>Eukaryota</taxon>
        <taxon>Viridiplantae</taxon>
        <taxon>Streptophyta</taxon>
        <taxon>Embryophyta</taxon>
        <taxon>Tracheophyta</taxon>
        <taxon>Spermatophyta</taxon>
        <taxon>Magnoliopsida</taxon>
        <taxon>Liliopsida</taxon>
        <taxon>Poales</taxon>
        <taxon>Poaceae</taxon>
        <taxon>BOP clade</taxon>
        <taxon>Pooideae</taxon>
        <taxon>Triticodae</taxon>
        <taxon>Triticeae</taxon>
        <taxon>Triticinae</taxon>
        <taxon>Triticum</taxon>
    </lineage>
</organism>
<feature type="region of interest" description="Disordered" evidence="2">
    <location>
        <begin position="202"/>
        <end position="233"/>
    </location>
</feature>
<dbReference type="OMA" id="SCITHKM"/>
<evidence type="ECO:0000259" key="3">
    <source>
        <dbReference type="Pfam" id="PF24670"/>
    </source>
</evidence>
<evidence type="ECO:0000313" key="4">
    <source>
        <dbReference type="EMBL" id="VAH26233.1"/>
    </source>
</evidence>
<protein>
    <recommendedName>
        <fullName evidence="3">DUF7653 domain-containing protein</fullName>
    </recommendedName>
</protein>
<dbReference type="EMBL" id="LT934113">
    <property type="protein sequence ID" value="VAH26233.1"/>
    <property type="molecule type" value="Genomic_DNA"/>
</dbReference>
<name>A0A9R1NJU9_TRITD</name>
<feature type="coiled-coil region" evidence="1">
    <location>
        <begin position="809"/>
        <end position="913"/>
    </location>
</feature>
<accession>A0A9R1NJU9</accession>
<feature type="coiled-coil region" evidence="1">
    <location>
        <begin position="587"/>
        <end position="621"/>
    </location>
</feature>
<feature type="compositionally biased region" description="Low complexity" evidence="2">
    <location>
        <begin position="208"/>
        <end position="219"/>
    </location>
</feature>
<feature type="coiled-coil region" evidence="1">
    <location>
        <begin position="381"/>
        <end position="500"/>
    </location>
</feature>
<dbReference type="PANTHER" id="PTHR47491">
    <property type="entry name" value="CAP-GLY DOMAIN LINKER"/>
    <property type="match status" value="1"/>
</dbReference>
<sequence>MRRFFFFGSPTPKDGNGDGTPGDDGKSKNRSKKPLEEGEGSCNSSSRSHDHGARMSRSRSRRGRLSNEEPANPKQLRRCMSFSSAAANSGLKERSFSFSGDVPGSFYDESDVPHQAEDVNHYAWSPERHPVLRESSVKVPKPCSVLETDSPRSRCYSCSTGHSPPTSPVALRCRSTRLGSLLNKNEVLDRYIDGEQEAAIQNEKLRQNSPTRSVVSNSRRPPRPHYTMPSLQKSMKENVETYPNVDAKDAYGSKNHASVLDDFGRFPHLEDYRSESIPSVEDIYEDFQDMQPSKVIHDAPQYFHDHDLDFAPEGQETDDKLLQRAKEIEERFIIPSGDNHQLNMSRYKRLSSNEMFQLIQCLTEDRKQLADELSSQIKARLEERFNAKEKYKQSVKELEIRTRRLEKEKTEVQSTLEREIDRRSNDWSARLLRFQSEEERLRERVRELAEKNVSFQRELTSLEAYKVDASDKVASLEKQNMELTDELEKVKNEHNNLHNSSIELHAQFSKATEEKEHIRGFLKDKEGDNKALHQVVARLQTICNEQEKTIAGLRQGFSAELDKESVWSSSERKNRMQMELIRLSGVEQKLRGEVQSCRLEVESLRQENIALLNRLQSTENGSSFSSIRLGQELQAKVDNLQTQGLSLLDKSNQLCTKLLDLVKCRRHESEHDSDIDALDYTLELQSIKGGIGNLKRSLRATSAVLAEKQNLKERSGEAAVGGSPLMEETDEETMTSVLKYDISSEMSQIRSCFNFYENFKVNFEFKLKEEALLNRVLKEALLSKELDIEQLRSDVASLLRIQVVMRNEVQRVQDELSCITHKAKHLELQGSKKDESIDQIQQDFQESAKELSALRGELKIVTDERDLSWQEAKQLRKTTSMMQNEVASLKKKIESLEEDILVKEGQISILQDNVYKPPLDFICSPRTMKQFGME</sequence>
<keyword evidence="1" id="KW-0175">Coiled coil</keyword>
<feature type="domain" description="DUF7653" evidence="3">
    <location>
        <begin position="588"/>
        <end position="709"/>
    </location>
</feature>
<feature type="region of interest" description="Disordered" evidence="2">
    <location>
        <begin position="1"/>
        <end position="81"/>
    </location>
</feature>
<keyword evidence="5" id="KW-1185">Reference proteome</keyword>
<dbReference type="InterPro" id="IPR056070">
    <property type="entry name" value="DUF7653"/>
</dbReference>
<feature type="compositionally biased region" description="Basic residues" evidence="2">
    <location>
        <begin position="54"/>
        <end position="64"/>
    </location>
</feature>